<evidence type="ECO:0000313" key="2">
    <source>
        <dbReference type="EMBL" id="SPK75973.1"/>
    </source>
</evidence>
<evidence type="ECO:0000256" key="1">
    <source>
        <dbReference type="SAM" id="SignalP"/>
    </source>
</evidence>
<accession>A0A375IMQ5</accession>
<reference evidence="2 3" key="1">
    <citation type="submission" date="2018-01" db="EMBL/GenBank/DDBJ databases">
        <authorList>
            <person name="Gaut B.S."/>
            <person name="Morton B.R."/>
            <person name="Clegg M.T."/>
            <person name="Duvall M.R."/>
        </authorList>
    </citation>
    <scope>NUCLEOTIDE SEQUENCE [LARGE SCALE GENOMIC DNA]</scope>
    <source>
        <strain evidence="2">Cupriavidus taiwanensis LMG 19425</strain>
        <plasmid evidence="3">Plasmid ii</plasmid>
    </source>
</reference>
<name>A0A375IMQ5_9BURK</name>
<evidence type="ECO:0000313" key="3">
    <source>
        <dbReference type="Proteomes" id="UP000255505"/>
    </source>
</evidence>
<dbReference type="AlphaFoldDB" id="A0A375IMQ5"/>
<proteinExistence type="predicted"/>
<keyword evidence="1" id="KW-0732">Signal</keyword>
<feature type="signal peptide" evidence="1">
    <location>
        <begin position="1"/>
        <end position="22"/>
    </location>
</feature>
<organism evidence="2 3">
    <name type="scientific">Cupriavidus taiwanensis</name>
    <dbReference type="NCBI Taxonomy" id="164546"/>
    <lineage>
        <taxon>Bacteria</taxon>
        <taxon>Pseudomonadati</taxon>
        <taxon>Pseudomonadota</taxon>
        <taxon>Betaproteobacteria</taxon>
        <taxon>Burkholderiales</taxon>
        <taxon>Burkholderiaceae</taxon>
        <taxon>Cupriavidus</taxon>
    </lineage>
</organism>
<geneLocation type="plasmid" evidence="2">
    <name>II</name>
</geneLocation>
<gene>
    <name evidence="2" type="ORF">CT19425_MP70133</name>
</gene>
<dbReference type="Proteomes" id="UP000255505">
    <property type="component" value="Plasmid II"/>
</dbReference>
<keyword evidence="2" id="KW-0614">Plasmid</keyword>
<dbReference type="RefSeq" id="WP_147299676.1">
    <property type="nucleotide sequence ID" value="NZ_LT991977.1"/>
</dbReference>
<dbReference type="EMBL" id="LT991977">
    <property type="protein sequence ID" value="SPK75973.1"/>
    <property type="molecule type" value="Genomic_DNA"/>
</dbReference>
<sequence>MKTAILCLCTLLTVCASFTANAGPDWQIIEKARAQARQHATQVCDASGASTTSAAPLQKERTVQLVH</sequence>
<protein>
    <recommendedName>
        <fullName evidence="4">Lipoprotein</fullName>
    </recommendedName>
</protein>
<feature type="chain" id="PRO_5016921183" description="Lipoprotein" evidence="1">
    <location>
        <begin position="23"/>
        <end position="67"/>
    </location>
</feature>
<evidence type="ECO:0008006" key="4">
    <source>
        <dbReference type="Google" id="ProtNLM"/>
    </source>
</evidence>